<dbReference type="GO" id="GO:0003677">
    <property type="term" value="F:DNA binding"/>
    <property type="evidence" value="ECO:0007669"/>
    <property type="project" value="UniProtKB-KW"/>
</dbReference>
<dbReference type="SUPFAM" id="SSF47413">
    <property type="entry name" value="lambda repressor-like DNA-binding domains"/>
    <property type="match status" value="1"/>
</dbReference>
<comment type="caution">
    <text evidence="3">The sequence shown here is derived from an EMBL/GenBank/DDBJ whole genome shotgun (WGS) entry which is preliminary data.</text>
</comment>
<dbReference type="AlphaFoldDB" id="A0A3M8H717"/>
<dbReference type="InterPro" id="IPR010982">
    <property type="entry name" value="Lambda_DNA-bd_dom_sf"/>
</dbReference>
<dbReference type="Gene3D" id="1.10.260.40">
    <property type="entry name" value="lambda repressor-like DNA-binding domains"/>
    <property type="match status" value="1"/>
</dbReference>
<sequence length="66" mass="7518">MKNNVKITRIKASITQEQLAKRVGVTRQTIGLIEKGEYNPSLQLCVAIAKELNKTLDELFWEVDTE</sequence>
<organism evidence="3 4">
    <name type="scientific">Lysinibacillus halotolerans</name>
    <dbReference type="NCBI Taxonomy" id="1368476"/>
    <lineage>
        <taxon>Bacteria</taxon>
        <taxon>Bacillati</taxon>
        <taxon>Bacillota</taxon>
        <taxon>Bacilli</taxon>
        <taxon>Bacillales</taxon>
        <taxon>Bacillaceae</taxon>
        <taxon>Lysinibacillus</taxon>
    </lineage>
</organism>
<dbReference type="RefSeq" id="WP_122972808.1">
    <property type="nucleotide sequence ID" value="NZ_RHLQ01000036.1"/>
</dbReference>
<keyword evidence="1" id="KW-0238">DNA-binding</keyword>
<dbReference type="InterPro" id="IPR001387">
    <property type="entry name" value="Cro/C1-type_HTH"/>
</dbReference>
<keyword evidence="4" id="KW-1185">Reference proteome</keyword>
<proteinExistence type="predicted"/>
<feature type="domain" description="HTH cro/C1-type" evidence="2">
    <location>
        <begin position="5"/>
        <end position="59"/>
    </location>
</feature>
<dbReference type="SMART" id="SM00530">
    <property type="entry name" value="HTH_XRE"/>
    <property type="match status" value="1"/>
</dbReference>
<name>A0A3M8H717_9BACI</name>
<evidence type="ECO:0000259" key="2">
    <source>
        <dbReference type="PROSITE" id="PS50943"/>
    </source>
</evidence>
<dbReference type="PANTHER" id="PTHR46558">
    <property type="entry name" value="TRACRIPTIONAL REGULATORY PROTEIN-RELATED-RELATED"/>
    <property type="match status" value="1"/>
</dbReference>
<dbReference type="CDD" id="cd00093">
    <property type="entry name" value="HTH_XRE"/>
    <property type="match status" value="1"/>
</dbReference>
<dbReference type="PROSITE" id="PS50943">
    <property type="entry name" value="HTH_CROC1"/>
    <property type="match status" value="1"/>
</dbReference>
<evidence type="ECO:0000256" key="1">
    <source>
        <dbReference type="ARBA" id="ARBA00023125"/>
    </source>
</evidence>
<protein>
    <submittedName>
        <fullName evidence="3">Transcriptional regulator</fullName>
    </submittedName>
</protein>
<accession>A0A3M8H717</accession>
<gene>
    <name evidence="3" type="ORF">EC501_13380</name>
</gene>
<evidence type="ECO:0000313" key="3">
    <source>
        <dbReference type="EMBL" id="RNC97880.1"/>
    </source>
</evidence>
<dbReference type="EMBL" id="RHLQ01000036">
    <property type="protein sequence ID" value="RNC97880.1"/>
    <property type="molecule type" value="Genomic_DNA"/>
</dbReference>
<dbReference type="Pfam" id="PF01381">
    <property type="entry name" value="HTH_3"/>
    <property type="match status" value="1"/>
</dbReference>
<dbReference type="Proteomes" id="UP000279909">
    <property type="component" value="Unassembled WGS sequence"/>
</dbReference>
<reference evidence="3 4" key="1">
    <citation type="journal article" date="2014" name="Int. J. Syst. Evol. Microbiol.">
        <title>Lysinibacillus halotolerans sp. nov., isolated from saline-alkaline soil.</title>
        <authorList>
            <person name="Kong D."/>
            <person name="Wang Y."/>
            <person name="Zhao B."/>
            <person name="Li Y."/>
            <person name="Song J."/>
            <person name="Zhai Y."/>
            <person name="Zhang C."/>
            <person name="Wang H."/>
            <person name="Chen X."/>
            <person name="Zhao B."/>
            <person name="Ruan Z."/>
        </authorList>
    </citation>
    <scope>NUCLEOTIDE SEQUENCE [LARGE SCALE GENOMIC DNA]</scope>
    <source>
        <strain evidence="3 4">MCCC 1A12703</strain>
    </source>
</reference>
<dbReference type="PANTHER" id="PTHR46558:SF3">
    <property type="entry name" value="TRANSCRIPTIONAL REGULATOR"/>
    <property type="match status" value="1"/>
</dbReference>
<dbReference type="OrthoDB" id="6386941at2"/>
<evidence type="ECO:0000313" key="4">
    <source>
        <dbReference type="Proteomes" id="UP000279909"/>
    </source>
</evidence>